<dbReference type="AlphaFoldDB" id="A0A222GB06"/>
<dbReference type="InterPro" id="IPR013976">
    <property type="entry name" value="HDOD"/>
</dbReference>
<accession>A0A222GB06</accession>
<dbReference type="Pfam" id="PF08668">
    <property type="entry name" value="HDOD"/>
    <property type="match status" value="1"/>
</dbReference>
<organism evidence="2 3">
    <name type="scientific">Cognaticolwellia beringensis</name>
    <dbReference type="NCBI Taxonomy" id="1967665"/>
    <lineage>
        <taxon>Bacteria</taxon>
        <taxon>Pseudomonadati</taxon>
        <taxon>Pseudomonadota</taxon>
        <taxon>Gammaproteobacteria</taxon>
        <taxon>Alteromonadales</taxon>
        <taxon>Colwelliaceae</taxon>
        <taxon>Cognaticolwellia</taxon>
    </lineage>
</organism>
<evidence type="ECO:0000259" key="1">
    <source>
        <dbReference type="PROSITE" id="PS51833"/>
    </source>
</evidence>
<dbReference type="Proteomes" id="UP000202259">
    <property type="component" value="Chromosome"/>
</dbReference>
<keyword evidence="3" id="KW-1185">Reference proteome</keyword>
<dbReference type="PROSITE" id="PS51833">
    <property type="entry name" value="HDOD"/>
    <property type="match status" value="1"/>
</dbReference>
<dbReference type="InterPro" id="IPR011006">
    <property type="entry name" value="CheY-like_superfamily"/>
</dbReference>
<dbReference type="PANTHER" id="PTHR33525:SF3">
    <property type="entry name" value="RIBONUCLEASE Y"/>
    <property type="match status" value="1"/>
</dbReference>
<dbReference type="RefSeq" id="WP_081152439.1">
    <property type="nucleotide sequence ID" value="NZ_CP020465.1"/>
</dbReference>
<dbReference type="CDD" id="cd00077">
    <property type="entry name" value="HDc"/>
    <property type="match status" value="1"/>
</dbReference>
<proteinExistence type="predicted"/>
<reference evidence="2 3" key="1">
    <citation type="submission" date="2017-08" db="EMBL/GenBank/DDBJ databases">
        <title>Complete genome of Colwellia sp. NB097-1, a psychrophile bacterium ioslated from Bering Sea.</title>
        <authorList>
            <person name="Chen X."/>
        </authorList>
    </citation>
    <scope>NUCLEOTIDE SEQUENCE [LARGE SCALE GENOMIC DNA]</scope>
    <source>
        <strain evidence="2 3">NB097-1</strain>
    </source>
</reference>
<dbReference type="InterPro" id="IPR006675">
    <property type="entry name" value="HDIG_dom"/>
</dbReference>
<feature type="domain" description="HDOD" evidence="1">
    <location>
        <begin position="131"/>
        <end position="320"/>
    </location>
</feature>
<dbReference type="InterPro" id="IPR052340">
    <property type="entry name" value="RNase_Y/CdgJ"/>
</dbReference>
<dbReference type="PANTHER" id="PTHR33525">
    <property type="match status" value="1"/>
</dbReference>
<gene>
    <name evidence="2" type="ORF">B5D82_14240</name>
</gene>
<sequence>MKILLIDNTENQLLELKQDLTKSRAKFAHVNGLNAAISALSKHKFTVVISAAIVDKKDGNTIFAMIAKKFPAIVRILISNNEQQTQNNAHYSFAQPIECKTIISTIANLANHNKAITKDIIVKTVANIKTLPSPPKVYMQLNATLKESNTDSQKIAQIIQQDPALTAKVLQFSNHTFATGSKPMMNISDAITKMGIDTLCCIVMTAELFSYAPKIKGFSIQDEQLHCLATAKLAASMVKPELKQDTMIAGLLHDIGKVVLFEMNEKTTELFFLHRVSDDNNIDLENKMFASDHCHVGGYLLHMWGFSYHIIEAIILHHRPEKLLQKSFGTAQAVYLANVLVHQQTPNAEFISHYKLNDVIDILTQRANKLI</sequence>
<dbReference type="OrthoDB" id="5755654at2"/>
<dbReference type="EMBL" id="CP020465">
    <property type="protein sequence ID" value="ASP48823.1"/>
    <property type="molecule type" value="Genomic_DNA"/>
</dbReference>
<dbReference type="SUPFAM" id="SSF109604">
    <property type="entry name" value="HD-domain/PDEase-like"/>
    <property type="match status" value="1"/>
</dbReference>
<dbReference type="Gene3D" id="3.40.50.2300">
    <property type="match status" value="1"/>
</dbReference>
<evidence type="ECO:0000313" key="2">
    <source>
        <dbReference type="EMBL" id="ASP48823.1"/>
    </source>
</evidence>
<dbReference type="SUPFAM" id="SSF52172">
    <property type="entry name" value="CheY-like"/>
    <property type="match status" value="1"/>
</dbReference>
<dbReference type="Gene3D" id="1.10.3210.10">
    <property type="entry name" value="Hypothetical protein af1432"/>
    <property type="match status" value="1"/>
</dbReference>
<protein>
    <submittedName>
        <fullName evidence="2">HDOD domain-containing protein</fullName>
    </submittedName>
</protein>
<evidence type="ECO:0000313" key="3">
    <source>
        <dbReference type="Proteomes" id="UP000202259"/>
    </source>
</evidence>
<name>A0A222GB06_9GAMM</name>
<dbReference type="KEGG" id="cber:B5D82_14240"/>
<dbReference type="InterPro" id="IPR003607">
    <property type="entry name" value="HD/PDEase_dom"/>
</dbReference>
<dbReference type="NCBIfam" id="TIGR00277">
    <property type="entry name" value="HDIG"/>
    <property type="match status" value="1"/>
</dbReference>